<evidence type="ECO:0000313" key="4">
    <source>
        <dbReference type="Proteomes" id="UP000318102"/>
    </source>
</evidence>
<evidence type="ECO:0000256" key="1">
    <source>
        <dbReference type="SAM" id="SignalP"/>
    </source>
</evidence>
<keyword evidence="1" id="KW-0732">Signal</keyword>
<evidence type="ECO:0000313" key="3">
    <source>
        <dbReference type="EMBL" id="TVX86913.1"/>
    </source>
</evidence>
<dbReference type="OrthoDB" id="1164310at2"/>
<dbReference type="PROSITE" id="PS51781">
    <property type="entry name" value="SH3B"/>
    <property type="match status" value="1"/>
</dbReference>
<dbReference type="Gene3D" id="2.30.30.40">
    <property type="entry name" value="SH3 Domains"/>
    <property type="match status" value="1"/>
</dbReference>
<dbReference type="Proteomes" id="UP000318102">
    <property type="component" value="Unassembled WGS sequence"/>
</dbReference>
<protein>
    <submittedName>
        <fullName evidence="3">SH3 domain-containing protein</fullName>
    </submittedName>
</protein>
<organism evidence="3 4">
    <name type="scientific">Paenibacillus agilis</name>
    <dbReference type="NCBI Taxonomy" id="3020863"/>
    <lineage>
        <taxon>Bacteria</taxon>
        <taxon>Bacillati</taxon>
        <taxon>Bacillota</taxon>
        <taxon>Bacilli</taxon>
        <taxon>Bacillales</taxon>
        <taxon>Paenibacillaceae</taxon>
        <taxon>Paenibacillus</taxon>
    </lineage>
</organism>
<accession>A0A559IHJ9</accession>
<dbReference type="AlphaFoldDB" id="A0A559IHJ9"/>
<name>A0A559IHJ9_9BACL</name>
<feature type="chain" id="PRO_5021751294" evidence="1">
    <location>
        <begin position="19"/>
        <end position="103"/>
    </location>
</feature>
<proteinExistence type="predicted"/>
<feature type="domain" description="SH3b" evidence="2">
    <location>
        <begin position="21"/>
        <end position="95"/>
    </location>
</feature>
<keyword evidence="4" id="KW-1185">Reference proteome</keyword>
<evidence type="ECO:0000259" key="2">
    <source>
        <dbReference type="PROSITE" id="PS51781"/>
    </source>
</evidence>
<reference evidence="3 4" key="1">
    <citation type="submission" date="2019-07" db="EMBL/GenBank/DDBJ databases">
        <authorList>
            <person name="Kim J."/>
        </authorList>
    </citation>
    <scope>NUCLEOTIDE SEQUENCE [LARGE SCALE GENOMIC DNA]</scope>
    <source>
        <strain evidence="3 4">N4</strain>
    </source>
</reference>
<dbReference type="InterPro" id="IPR003646">
    <property type="entry name" value="SH3-like_bac-type"/>
</dbReference>
<sequence>MVAAVVSLVSATSIYAAAGWYQVNTNSGTPVNLRSGTNTSAGVVTSVPSGQNVYLYCYDRGQTVTGKYGTSNVWNWAYYNGKFGYISDTYVYTGSDQPVVPKC</sequence>
<comment type="caution">
    <text evidence="3">The sequence shown here is derived from an EMBL/GenBank/DDBJ whole genome shotgun (WGS) entry which is preliminary data.</text>
</comment>
<gene>
    <name evidence="3" type="ORF">FPZ44_23140</name>
</gene>
<dbReference type="EMBL" id="VNJK01000005">
    <property type="protein sequence ID" value="TVX86913.1"/>
    <property type="molecule type" value="Genomic_DNA"/>
</dbReference>
<feature type="signal peptide" evidence="1">
    <location>
        <begin position="1"/>
        <end position="18"/>
    </location>
</feature>